<comment type="caution">
    <text evidence="10">The sequence shown here is derived from an EMBL/GenBank/DDBJ whole genome shotgun (WGS) entry which is preliminary data.</text>
</comment>
<feature type="transmembrane region" description="Helical" evidence="8">
    <location>
        <begin position="303"/>
        <end position="326"/>
    </location>
</feature>
<dbReference type="GO" id="GO:0015385">
    <property type="term" value="F:sodium:proton antiporter activity"/>
    <property type="evidence" value="ECO:0007669"/>
    <property type="project" value="TreeGrafter"/>
</dbReference>
<keyword evidence="8" id="KW-0997">Cell inner membrane</keyword>
<dbReference type="Pfam" id="PF07690">
    <property type="entry name" value="MFS_1"/>
    <property type="match status" value="1"/>
</dbReference>
<proteinExistence type="inferred from homology"/>
<gene>
    <name evidence="10" type="ORF">A4V15_22330</name>
</gene>
<dbReference type="GO" id="GO:0005886">
    <property type="term" value="C:plasma membrane"/>
    <property type="evidence" value="ECO:0007669"/>
    <property type="project" value="UniProtKB-SubCell"/>
</dbReference>
<dbReference type="OrthoDB" id="9814303at2"/>
<feature type="transmembrane region" description="Helical" evidence="8">
    <location>
        <begin position="157"/>
        <end position="179"/>
    </location>
</feature>
<evidence type="ECO:0000256" key="8">
    <source>
        <dbReference type="RuleBase" id="RU365088"/>
    </source>
</evidence>
<feature type="transmembrane region" description="Helical" evidence="8">
    <location>
        <begin position="129"/>
        <end position="151"/>
    </location>
</feature>
<dbReference type="AlphaFoldDB" id="A0A178LCI6"/>
<dbReference type="CDD" id="cd17320">
    <property type="entry name" value="MFS_MdfA_MDR_like"/>
    <property type="match status" value="1"/>
</dbReference>
<sequence>MTFRLLLILGALSAFAPFAIDMYLPSFPSLARSFATDIEHVQLSLAVYFAGLASGQLFYGPLADRFGRRLPLLIGIGLFCLASLGCALAPSLPWLIAARFVQALGGCAGMVIARAVVRDLCEPMAAARAFSQIMLVTGIAPIIAPFAGSLLLSTFGWQAIFVSLALFAAACGTAVALWLPESLPAHHPRPPLRGALRNYLRLLRDRTFIGHTLTGGIAMAGMFAYISGSPFVLIELYGVKPEHYGWVFGLNAAGFILLGQLNARLVVRQGPAFWLRRAVVAYAAAGLVLLLVGAFQPKALPVLMIPLFCAIALLGGIVPNASACALAGQGANAGSASALMGSLQFILAALASSSVGALHNGTVVPMCAVLALCAVATALMARWTHRSTPT</sequence>
<evidence type="ECO:0000256" key="5">
    <source>
        <dbReference type="ARBA" id="ARBA00022692"/>
    </source>
</evidence>
<dbReference type="InterPro" id="IPR036259">
    <property type="entry name" value="MFS_trans_sf"/>
</dbReference>
<keyword evidence="5 8" id="KW-0812">Transmembrane</keyword>
<evidence type="ECO:0000256" key="1">
    <source>
        <dbReference type="ARBA" id="ARBA00004651"/>
    </source>
</evidence>
<evidence type="ECO:0000256" key="7">
    <source>
        <dbReference type="ARBA" id="ARBA00023136"/>
    </source>
</evidence>
<feature type="transmembrane region" description="Helical" evidence="8">
    <location>
        <begin position="246"/>
        <end position="267"/>
    </location>
</feature>
<dbReference type="InterPro" id="IPR020846">
    <property type="entry name" value="MFS_dom"/>
</dbReference>
<evidence type="ECO:0000256" key="3">
    <source>
        <dbReference type="ARBA" id="ARBA00022448"/>
    </source>
</evidence>
<accession>A0A178LCI6</accession>
<comment type="subcellular location">
    <subcellularLocation>
        <location evidence="8">Cell inner membrane</location>
        <topology evidence="8">Multi-pass membrane protein</topology>
    </subcellularLocation>
    <subcellularLocation>
        <location evidence="1">Cell membrane</location>
        <topology evidence="1">Multi-pass membrane protein</topology>
    </subcellularLocation>
</comment>
<keyword evidence="3 8" id="KW-0813">Transport</keyword>
<organism evidence="10 11">
    <name type="scientific">Pseudomonas oryzihabitans</name>
    <dbReference type="NCBI Taxonomy" id="47885"/>
    <lineage>
        <taxon>Bacteria</taxon>
        <taxon>Pseudomonadati</taxon>
        <taxon>Pseudomonadota</taxon>
        <taxon>Gammaproteobacteria</taxon>
        <taxon>Pseudomonadales</taxon>
        <taxon>Pseudomonadaceae</taxon>
        <taxon>Pseudomonas</taxon>
    </lineage>
</organism>
<dbReference type="NCBIfam" id="TIGR00710">
    <property type="entry name" value="efflux_Bcr_CflA"/>
    <property type="match status" value="1"/>
</dbReference>
<evidence type="ECO:0000259" key="9">
    <source>
        <dbReference type="PROSITE" id="PS50850"/>
    </source>
</evidence>
<feature type="transmembrane region" description="Helical" evidence="8">
    <location>
        <begin position="207"/>
        <end position="226"/>
    </location>
</feature>
<evidence type="ECO:0000313" key="11">
    <source>
        <dbReference type="Proteomes" id="UP000078356"/>
    </source>
</evidence>
<evidence type="ECO:0000313" key="10">
    <source>
        <dbReference type="EMBL" id="OAN26970.1"/>
    </source>
</evidence>
<feature type="transmembrane region" description="Helical" evidence="8">
    <location>
        <begin position="363"/>
        <end position="381"/>
    </location>
</feature>
<evidence type="ECO:0000256" key="4">
    <source>
        <dbReference type="ARBA" id="ARBA00022475"/>
    </source>
</evidence>
<comment type="similarity">
    <text evidence="2 8">Belongs to the major facilitator superfamily. Bcr/CmlA family.</text>
</comment>
<evidence type="ECO:0000256" key="2">
    <source>
        <dbReference type="ARBA" id="ARBA00006236"/>
    </source>
</evidence>
<feature type="transmembrane region" description="Helical" evidence="8">
    <location>
        <begin position="70"/>
        <end position="90"/>
    </location>
</feature>
<feature type="transmembrane region" description="Helical" evidence="8">
    <location>
        <begin position="338"/>
        <end position="357"/>
    </location>
</feature>
<feature type="transmembrane region" description="Helical" evidence="8">
    <location>
        <begin position="279"/>
        <end position="297"/>
    </location>
</feature>
<comment type="caution">
    <text evidence="8">Lacks conserved residue(s) required for the propagation of feature annotation.</text>
</comment>
<feature type="transmembrane region" description="Helical" evidence="8">
    <location>
        <begin position="43"/>
        <end position="63"/>
    </location>
</feature>
<dbReference type="InterPro" id="IPR011701">
    <property type="entry name" value="MFS"/>
</dbReference>
<dbReference type="PANTHER" id="PTHR23502">
    <property type="entry name" value="MAJOR FACILITATOR SUPERFAMILY"/>
    <property type="match status" value="1"/>
</dbReference>
<dbReference type="PANTHER" id="PTHR23502:SF132">
    <property type="entry name" value="POLYAMINE TRANSPORTER 2-RELATED"/>
    <property type="match status" value="1"/>
</dbReference>
<feature type="transmembrane region" description="Helical" evidence="8">
    <location>
        <begin position="96"/>
        <end position="117"/>
    </location>
</feature>
<keyword evidence="6 8" id="KW-1133">Transmembrane helix</keyword>
<dbReference type="FunFam" id="1.20.1720.10:FF:000005">
    <property type="entry name" value="Bcr/CflA family efflux transporter"/>
    <property type="match status" value="1"/>
</dbReference>
<dbReference type="GO" id="GO:1990961">
    <property type="term" value="P:xenobiotic detoxification by transmembrane export across the plasma membrane"/>
    <property type="evidence" value="ECO:0007669"/>
    <property type="project" value="InterPro"/>
</dbReference>
<keyword evidence="7 8" id="KW-0472">Membrane</keyword>
<dbReference type="EMBL" id="LWCR01000031">
    <property type="protein sequence ID" value="OAN26970.1"/>
    <property type="molecule type" value="Genomic_DNA"/>
</dbReference>
<dbReference type="RefSeq" id="WP_064308592.1">
    <property type="nucleotide sequence ID" value="NZ_LWCR01000031.1"/>
</dbReference>
<dbReference type="GO" id="GO:0042910">
    <property type="term" value="F:xenobiotic transmembrane transporter activity"/>
    <property type="evidence" value="ECO:0007669"/>
    <property type="project" value="InterPro"/>
</dbReference>
<keyword evidence="4" id="KW-1003">Cell membrane</keyword>
<evidence type="ECO:0000256" key="6">
    <source>
        <dbReference type="ARBA" id="ARBA00022989"/>
    </source>
</evidence>
<feature type="domain" description="Major facilitator superfamily (MFS) profile" evidence="9">
    <location>
        <begin position="2"/>
        <end position="385"/>
    </location>
</feature>
<reference evidence="10 11" key="1">
    <citation type="submission" date="2016-04" db="EMBL/GenBank/DDBJ databases">
        <title>Draft Genome Sequences of Staphylococcus capitis Strain H36, S. capitis Strain H65, S. cohnii Strain H62, S. hominis Strain H69, Mycobacterium iranicum Strain H39, Plantibacter sp. Strain H53, Pseudomonas oryzihabitans Strain H72, and Microbacterium sp. Strain H83, isolated from residential settings.</title>
        <authorList>
            <person name="Lymperopoulou D."/>
            <person name="Adams R.I."/>
            <person name="Lindow S."/>
            <person name="Coil D.A."/>
            <person name="Jospin G."/>
            <person name="Eisen J.A."/>
        </authorList>
    </citation>
    <scope>NUCLEOTIDE SEQUENCE [LARGE SCALE GENOMIC DNA]</scope>
    <source>
        <strain evidence="10 11">H72</strain>
    </source>
</reference>
<dbReference type="SUPFAM" id="SSF103473">
    <property type="entry name" value="MFS general substrate transporter"/>
    <property type="match status" value="1"/>
</dbReference>
<protein>
    <recommendedName>
        <fullName evidence="8">Bcr/CflA family efflux transporter</fullName>
    </recommendedName>
</protein>
<dbReference type="Gene3D" id="1.20.1720.10">
    <property type="entry name" value="Multidrug resistance protein D"/>
    <property type="match status" value="1"/>
</dbReference>
<dbReference type="Proteomes" id="UP000078356">
    <property type="component" value="Unassembled WGS sequence"/>
</dbReference>
<dbReference type="InterPro" id="IPR004812">
    <property type="entry name" value="Efflux_drug-R_Bcr/CmlA"/>
</dbReference>
<name>A0A178LCI6_9PSED</name>
<dbReference type="PROSITE" id="PS50850">
    <property type="entry name" value="MFS"/>
    <property type="match status" value="1"/>
</dbReference>